<keyword evidence="2" id="KW-0472">Membrane</keyword>
<sequence>MPTVGTSNSSGAGSYLVLGAAVGITAVLAVNAFAERPQRKKQLIRSPIKTHLPQLTRQEADALPYPPDALPGSRDFETPYGCMKVFEWGPEDGEKVLLLHGISTPCLALGNLGEDLVKRGYRVMIFDFFGRGYSDTPTDVKYDIRLYTTQILLALASSPLAWTGNDGFHLIGYSLGGGIAVPFAKDFAHMVKSVVLVAGGGLIRHEHVNWKSRVLYSTGIFPEWILEALVRRRLMPQEKSTVNETKMATEVADVKPSKKKHENSDANGGDMWDNAELLAHRPGHTVSSVMKWQLRQHQGFIPAFISSIRYAPIYGQHQDWRELGRLLAERRKDSDWEDTGNLLPGLRGGRVLLVLGATDPVIVKEELIHDATSVLGEDGFEAVIMNGGHELIMTNAGEVASVVTNFWKRS</sequence>
<dbReference type="EMBL" id="MU864354">
    <property type="protein sequence ID" value="KAK4192507.1"/>
    <property type="molecule type" value="Genomic_DNA"/>
</dbReference>
<dbReference type="InterPro" id="IPR029058">
    <property type="entry name" value="AB_hydrolase_fold"/>
</dbReference>
<keyword evidence="2" id="KW-0812">Transmembrane</keyword>
<dbReference type="PANTHER" id="PTHR43139:SF65">
    <property type="entry name" value="HYDROLASE FAMILY PROTEIN, PUTATIVE (AFU_ORTHOLOGUE AFUA_6G07060)-RELATED"/>
    <property type="match status" value="1"/>
</dbReference>
<dbReference type="PRINTS" id="PR00111">
    <property type="entry name" value="ABHYDROLASE"/>
</dbReference>
<reference evidence="4" key="1">
    <citation type="journal article" date="2023" name="Mol. Phylogenet. Evol.">
        <title>Genome-scale phylogeny and comparative genomics of the fungal order Sordariales.</title>
        <authorList>
            <person name="Hensen N."/>
            <person name="Bonometti L."/>
            <person name="Westerberg I."/>
            <person name="Brannstrom I.O."/>
            <person name="Guillou S."/>
            <person name="Cros-Aarteil S."/>
            <person name="Calhoun S."/>
            <person name="Haridas S."/>
            <person name="Kuo A."/>
            <person name="Mondo S."/>
            <person name="Pangilinan J."/>
            <person name="Riley R."/>
            <person name="LaButti K."/>
            <person name="Andreopoulos B."/>
            <person name="Lipzen A."/>
            <person name="Chen C."/>
            <person name="Yan M."/>
            <person name="Daum C."/>
            <person name="Ng V."/>
            <person name="Clum A."/>
            <person name="Steindorff A."/>
            <person name="Ohm R.A."/>
            <person name="Martin F."/>
            <person name="Silar P."/>
            <person name="Natvig D.O."/>
            <person name="Lalanne C."/>
            <person name="Gautier V."/>
            <person name="Ament-Velasquez S.L."/>
            <person name="Kruys A."/>
            <person name="Hutchinson M.I."/>
            <person name="Powell A.J."/>
            <person name="Barry K."/>
            <person name="Miller A.N."/>
            <person name="Grigoriev I.V."/>
            <person name="Debuchy R."/>
            <person name="Gladieux P."/>
            <person name="Hiltunen Thoren M."/>
            <person name="Johannesson H."/>
        </authorList>
    </citation>
    <scope>NUCLEOTIDE SEQUENCE</scope>
    <source>
        <strain evidence="4">PSN309</strain>
    </source>
</reference>
<evidence type="ECO:0000256" key="2">
    <source>
        <dbReference type="SAM" id="Phobius"/>
    </source>
</evidence>
<feature type="transmembrane region" description="Helical" evidence="2">
    <location>
        <begin position="12"/>
        <end position="34"/>
    </location>
</feature>
<proteinExistence type="predicted"/>
<dbReference type="Pfam" id="PF00561">
    <property type="entry name" value="Abhydrolase_1"/>
    <property type="match status" value="1"/>
</dbReference>
<feature type="region of interest" description="Disordered" evidence="1">
    <location>
        <begin position="241"/>
        <end position="269"/>
    </location>
</feature>
<dbReference type="GO" id="GO:0005783">
    <property type="term" value="C:endoplasmic reticulum"/>
    <property type="evidence" value="ECO:0007669"/>
    <property type="project" value="TreeGrafter"/>
</dbReference>
<dbReference type="GO" id="GO:0016787">
    <property type="term" value="F:hydrolase activity"/>
    <property type="evidence" value="ECO:0007669"/>
    <property type="project" value="UniProtKB-KW"/>
</dbReference>
<dbReference type="Proteomes" id="UP001302126">
    <property type="component" value="Unassembled WGS sequence"/>
</dbReference>
<evidence type="ECO:0000256" key="1">
    <source>
        <dbReference type="SAM" id="MobiDB-lite"/>
    </source>
</evidence>
<dbReference type="InterPro" id="IPR000073">
    <property type="entry name" value="AB_hydrolase_1"/>
</dbReference>
<evidence type="ECO:0000259" key="3">
    <source>
        <dbReference type="Pfam" id="PF00561"/>
    </source>
</evidence>
<evidence type="ECO:0000313" key="5">
    <source>
        <dbReference type="Proteomes" id="UP001302126"/>
    </source>
</evidence>
<evidence type="ECO:0000313" key="4">
    <source>
        <dbReference type="EMBL" id="KAK4192507.1"/>
    </source>
</evidence>
<dbReference type="Gene3D" id="3.40.50.1820">
    <property type="entry name" value="alpha/beta hydrolase"/>
    <property type="match status" value="1"/>
</dbReference>
<feature type="domain" description="AB hydrolase-1" evidence="3">
    <location>
        <begin position="96"/>
        <end position="395"/>
    </location>
</feature>
<reference evidence="4" key="2">
    <citation type="submission" date="2023-05" db="EMBL/GenBank/DDBJ databases">
        <authorList>
            <consortium name="Lawrence Berkeley National Laboratory"/>
            <person name="Steindorff A."/>
            <person name="Hensen N."/>
            <person name="Bonometti L."/>
            <person name="Westerberg I."/>
            <person name="Brannstrom I.O."/>
            <person name="Guillou S."/>
            <person name="Cros-Aarteil S."/>
            <person name="Calhoun S."/>
            <person name="Haridas S."/>
            <person name="Kuo A."/>
            <person name="Mondo S."/>
            <person name="Pangilinan J."/>
            <person name="Riley R."/>
            <person name="Labutti K."/>
            <person name="Andreopoulos B."/>
            <person name="Lipzen A."/>
            <person name="Chen C."/>
            <person name="Yanf M."/>
            <person name="Daum C."/>
            <person name="Ng V."/>
            <person name="Clum A."/>
            <person name="Ohm R."/>
            <person name="Martin F."/>
            <person name="Silar P."/>
            <person name="Natvig D."/>
            <person name="Lalanne C."/>
            <person name="Gautier V."/>
            <person name="Ament-Velasquez S.L."/>
            <person name="Kruys A."/>
            <person name="Hutchinson M.I."/>
            <person name="Powell A.J."/>
            <person name="Barry K."/>
            <person name="Miller A.N."/>
            <person name="Grigoriev I.V."/>
            <person name="Debuchy R."/>
            <person name="Gladieux P."/>
            <person name="Thoren M.H."/>
            <person name="Johannesson H."/>
        </authorList>
    </citation>
    <scope>NUCLEOTIDE SEQUENCE</scope>
    <source>
        <strain evidence="4">PSN309</strain>
    </source>
</reference>
<dbReference type="AlphaFoldDB" id="A0AAN6X714"/>
<keyword evidence="5" id="KW-1185">Reference proteome</keyword>
<organism evidence="4 5">
    <name type="scientific">Podospora australis</name>
    <dbReference type="NCBI Taxonomy" id="1536484"/>
    <lineage>
        <taxon>Eukaryota</taxon>
        <taxon>Fungi</taxon>
        <taxon>Dikarya</taxon>
        <taxon>Ascomycota</taxon>
        <taxon>Pezizomycotina</taxon>
        <taxon>Sordariomycetes</taxon>
        <taxon>Sordariomycetidae</taxon>
        <taxon>Sordariales</taxon>
        <taxon>Podosporaceae</taxon>
        <taxon>Podospora</taxon>
    </lineage>
</organism>
<accession>A0AAN6X714</accession>
<name>A0AAN6X714_9PEZI</name>
<gene>
    <name evidence="4" type="ORF">QBC35DRAFT_447350</name>
</gene>
<dbReference type="PANTHER" id="PTHR43139">
    <property type="entry name" value="SI:DKEY-122A22.2"/>
    <property type="match status" value="1"/>
</dbReference>
<dbReference type="SUPFAM" id="SSF53474">
    <property type="entry name" value="alpha/beta-Hydrolases"/>
    <property type="match status" value="1"/>
</dbReference>
<protein>
    <submittedName>
        <fullName evidence="4">Alpha/Beta hydrolase protein</fullName>
    </submittedName>
</protein>
<comment type="caution">
    <text evidence="4">The sequence shown here is derived from an EMBL/GenBank/DDBJ whole genome shotgun (WGS) entry which is preliminary data.</text>
</comment>
<keyword evidence="4" id="KW-0378">Hydrolase</keyword>
<keyword evidence="2" id="KW-1133">Transmembrane helix</keyword>
<dbReference type="InterPro" id="IPR052370">
    <property type="entry name" value="Meta-cleavage_hydrolase"/>
</dbReference>